<dbReference type="GO" id="GO:0003723">
    <property type="term" value="F:RNA binding"/>
    <property type="evidence" value="ECO:0007669"/>
    <property type="project" value="UniProtKB-UniRule"/>
</dbReference>
<evidence type="ECO:0000313" key="10">
    <source>
        <dbReference type="Proteomes" id="UP001107558"/>
    </source>
</evidence>
<dbReference type="PANTHER" id="PTHR15341:SF3">
    <property type="entry name" value="NUCLEAR NUCLEIC ACID-BINDING PROTEIN C1D"/>
    <property type="match status" value="1"/>
</dbReference>
<keyword evidence="7" id="KW-0238">DNA-binding</keyword>
<dbReference type="GO" id="GO:0003677">
    <property type="term" value="F:DNA binding"/>
    <property type="evidence" value="ECO:0007669"/>
    <property type="project" value="UniProtKB-KW"/>
</dbReference>
<reference evidence="9" key="1">
    <citation type="submission" date="2021-03" db="EMBL/GenBank/DDBJ databases">
        <title>Chromosome level genome of the anhydrobiotic midge Polypedilum vanderplanki.</title>
        <authorList>
            <person name="Yoshida Y."/>
            <person name="Kikawada T."/>
            <person name="Gusev O."/>
        </authorList>
    </citation>
    <scope>NUCLEOTIDE SEQUENCE</scope>
    <source>
        <strain evidence="9">NIAS01</strain>
        <tissue evidence="9">Whole body or cell culture</tissue>
    </source>
</reference>
<name>A0A9J6CSW2_POLVA</name>
<dbReference type="PANTHER" id="PTHR15341">
    <property type="entry name" value="SUN-COR STEROID HORMONE RECEPTOR CO-REPRESSOR"/>
    <property type="match status" value="1"/>
</dbReference>
<organism evidence="9 10">
    <name type="scientific">Polypedilum vanderplanki</name>
    <name type="common">Sleeping chironomid midge</name>
    <dbReference type="NCBI Taxonomy" id="319348"/>
    <lineage>
        <taxon>Eukaryota</taxon>
        <taxon>Metazoa</taxon>
        <taxon>Ecdysozoa</taxon>
        <taxon>Arthropoda</taxon>
        <taxon>Hexapoda</taxon>
        <taxon>Insecta</taxon>
        <taxon>Pterygota</taxon>
        <taxon>Neoptera</taxon>
        <taxon>Endopterygota</taxon>
        <taxon>Diptera</taxon>
        <taxon>Nematocera</taxon>
        <taxon>Chironomoidea</taxon>
        <taxon>Chironomidae</taxon>
        <taxon>Chironominae</taxon>
        <taxon>Polypedilum</taxon>
        <taxon>Polypedilum</taxon>
    </lineage>
</organism>
<comment type="caution">
    <text evidence="9">The sequence shown here is derived from an EMBL/GenBank/DDBJ whole genome shotgun (WGS) entry which is preliminary data.</text>
</comment>
<evidence type="ECO:0000256" key="4">
    <source>
        <dbReference type="ARBA" id="ARBA00022552"/>
    </source>
</evidence>
<dbReference type="InterPro" id="IPR007146">
    <property type="entry name" value="Sas10/Utp3/C1D"/>
</dbReference>
<sequence length="163" mass="19369">MNYDFGELKSDTNLVTKVQTSSAAIEKVQKMIDEALQMKTEDMSVEEKVKFDLFLVYAVNSLYFMYLKVNGSDITSHGIKHEMERIKEAMQRNQQVKDKNLRPKVDQEAAKRFIKSGLYDLKKKNQEFKMRQEEKRKQSLMKIDINYNPERAKNRKRKFEDDD</sequence>
<comment type="function">
    <text evidence="7">Plays a role in the recruitment of the exosome to pre-rRNA to mediate the 3'-5' end processing of the 5.8S rRNA.</text>
</comment>
<dbReference type="OrthoDB" id="1421013at2759"/>
<dbReference type="GO" id="GO:0005737">
    <property type="term" value="C:cytoplasm"/>
    <property type="evidence" value="ECO:0007669"/>
    <property type="project" value="UniProtKB-SubCell"/>
</dbReference>
<evidence type="ECO:0000256" key="7">
    <source>
        <dbReference type="RuleBase" id="RU368003"/>
    </source>
</evidence>
<dbReference type="GO" id="GO:0005730">
    <property type="term" value="C:nucleolus"/>
    <property type="evidence" value="ECO:0007669"/>
    <property type="project" value="UniProtKB-SubCell"/>
</dbReference>
<protein>
    <recommendedName>
        <fullName evidence="3 7">Nuclear nucleic acid-binding protein C1D</fullName>
    </recommendedName>
</protein>
<keyword evidence="10" id="KW-1185">Reference proteome</keyword>
<dbReference type="InterPro" id="IPR011082">
    <property type="entry name" value="Exosome-assoc_fac/DNA_repair"/>
</dbReference>
<evidence type="ECO:0000256" key="8">
    <source>
        <dbReference type="SAM" id="MobiDB-lite"/>
    </source>
</evidence>
<evidence type="ECO:0000313" key="9">
    <source>
        <dbReference type="EMBL" id="KAG5684667.1"/>
    </source>
</evidence>
<dbReference type="EMBL" id="JADBJN010000001">
    <property type="protein sequence ID" value="KAG5684667.1"/>
    <property type="molecule type" value="Genomic_DNA"/>
</dbReference>
<proteinExistence type="inferred from homology"/>
<evidence type="ECO:0000256" key="5">
    <source>
        <dbReference type="ARBA" id="ARBA00022884"/>
    </source>
</evidence>
<gene>
    <name evidence="9" type="ORF">PVAND_013885</name>
</gene>
<evidence type="ECO:0000256" key="2">
    <source>
        <dbReference type="ARBA" id="ARBA00009154"/>
    </source>
</evidence>
<dbReference type="GO" id="GO:0010468">
    <property type="term" value="P:regulation of gene expression"/>
    <property type="evidence" value="ECO:0007669"/>
    <property type="project" value="TreeGrafter"/>
</dbReference>
<evidence type="ECO:0000256" key="1">
    <source>
        <dbReference type="ARBA" id="ARBA00004123"/>
    </source>
</evidence>
<feature type="region of interest" description="Disordered" evidence="8">
    <location>
        <begin position="129"/>
        <end position="163"/>
    </location>
</feature>
<dbReference type="GO" id="GO:0000178">
    <property type="term" value="C:exosome (RNase complex)"/>
    <property type="evidence" value="ECO:0007669"/>
    <property type="project" value="TreeGrafter"/>
</dbReference>
<comment type="subcellular location">
    <subcellularLocation>
        <location evidence="7">Cytoplasm</location>
    </subcellularLocation>
    <subcellularLocation>
        <location evidence="7">Nucleus</location>
        <location evidence="7">Nucleolus</location>
    </subcellularLocation>
    <subcellularLocation>
        <location evidence="1 7">Nucleus</location>
    </subcellularLocation>
</comment>
<dbReference type="GO" id="GO:0000460">
    <property type="term" value="P:maturation of 5.8S rRNA"/>
    <property type="evidence" value="ECO:0007669"/>
    <property type="project" value="TreeGrafter"/>
</dbReference>
<keyword evidence="4 7" id="KW-0698">rRNA processing</keyword>
<comment type="subunit">
    <text evidence="7">Monomer and homodimer.</text>
</comment>
<keyword evidence="6 7" id="KW-0539">Nucleus</keyword>
<dbReference type="AlphaFoldDB" id="A0A9J6CSW2"/>
<comment type="similarity">
    <text evidence="2 7">Belongs to the C1D family.</text>
</comment>
<dbReference type="Pfam" id="PF04000">
    <property type="entry name" value="Sas10_Utp3"/>
    <property type="match status" value="1"/>
</dbReference>
<accession>A0A9J6CSW2</accession>
<evidence type="ECO:0000256" key="3">
    <source>
        <dbReference type="ARBA" id="ARBA00015212"/>
    </source>
</evidence>
<keyword evidence="5 7" id="KW-0694">RNA-binding</keyword>
<evidence type="ECO:0000256" key="6">
    <source>
        <dbReference type="ARBA" id="ARBA00023242"/>
    </source>
</evidence>
<keyword evidence="7" id="KW-0963">Cytoplasm</keyword>
<dbReference type="Proteomes" id="UP001107558">
    <property type="component" value="Chromosome 1"/>
</dbReference>